<evidence type="ECO:0000256" key="1">
    <source>
        <dbReference type="ARBA" id="ARBA00004141"/>
    </source>
</evidence>
<feature type="transmembrane region" description="Helical" evidence="5">
    <location>
        <begin position="102"/>
        <end position="121"/>
    </location>
</feature>
<feature type="transmembrane region" description="Helical" evidence="5">
    <location>
        <begin position="466"/>
        <end position="488"/>
    </location>
</feature>
<organism evidence="7 8">
    <name type="scientific">Cordyceps militaris</name>
    <name type="common">Caterpillar fungus</name>
    <name type="synonym">Clavaria militaris</name>
    <dbReference type="NCBI Taxonomy" id="73501"/>
    <lineage>
        <taxon>Eukaryota</taxon>
        <taxon>Fungi</taxon>
        <taxon>Dikarya</taxon>
        <taxon>Ascomycota</taxon>
        <taxon>Pezizomycotina</taxon>
        <taxon>Sordariomycetes</taxon>
        <taxon>Hypocreomycetidae</taxon>
        <taxon>Hypocreales</taxon>
        <taxon>Cordycipitaceae</taxon>
        <taxon>Cordyceps</taxon>
    </lineage>
</organism>
<evidence type="ECO:0000256" key="4">
    <source>
        <dbReference type="ARBA" id="ARBA00023136"/>
    </source>
</evidence>
<dbReference type="Proteomes" id="UP000323067">
    <property type="component" value="Chromosome ii"/>
</dbReference>
<dbReference type="InterPro" id="IPR036259">
    <property type="entry name" value="MFS_trans_sf"/>
</dbReference>
<dbReference type="Pfam" id="PF07690">
    <property type="entry name" value="MFS_1"/>
    <property type="match status" value="1"/>
</dbReference>
<reference evidence="7 8" key="1">
    <citation type="journal article" date="2017" name="BMC Genomics">
        <title>Chromosome level assembly and secondary metabolite potential of the parasitic fungus Cordyceps militaris.</title>
        <authorList>
            <person name="Kramer G.J."/>
            <person name="Nodwell J.R."/>
        </authorList>
    </citation>
    <scope>NUCLEOTIDE SEQUENCE [LARGE SCALE GENOMIC DNA]</scope>
    <source>
        <strain evidence="7 8">ATCC 34164</strain>
    </source>
</reference>
<feature type="transmembrane region" description="Helical" evidence="5">
    <location>
        <begin position="75"/>
        <end position="95"/>
    </location>
</feature>
<keyword evidence="4 5" id="KW-0472">Membrane</keyword>
<sequence length="511" mass="54411">MKNPRPEHVVFDHELAGIDTEKLGRQRPAAFATIWHELCFVVSLLGSMAMSEYFISGFHIVLPLLSAELRIAPAAQTWPSSVFTLAAAACLLPLGRVSDMHGAYAVFNGGLAWVCLWALAAGFARNYVALVVCRAMTGVGAAAFLPAGITLIGKIYRPGPRKNLVFAVYGAFAPLGFFLGIVVGGVTGQFLSWRWYFWIGTVAVLGLCVAGVCSVPRDFTRRALGGLAMDWLGVGTIVPGLVLLVYGITDSAQAPGGWSSAQILATVGAGVCFLAAAVYVEGWVAADPLLPSDLFAPQYMKRLVAGLLLAYGAFGVFLFYSSFYLELVLGKTPLQTAVWYIPMISCGLVLGAVGGLTLHLLPGRALLVLSGLGFVVACLLFALLPERPNYWAWVMPAMIAASVGIDIAFTVSNIFITTNLPARRQGLAGALINSTLFLGISVFLGFGNVAVAHTSHLSLRENYQVAFWFAVGVAGAALCIFATIDIGAAKSELTVEEREQMESEQVQSRET</sequence>
<dbReference type="AlphaFoldDB" id="A0A2H4SUN1"/>
<dbReference type="PANTHER" id="PTHR42718">
    <property type="entry name" value="MAJOR FACILITATOR SUPERFAMILY MULTIDRUG TRANSPORTER MFSC"/>
    <property type="match status" value="1"/>
</dbReference>
<dbReference type="VEuPathDB" id="FungiDB:CCM_03845"/>
<dbReference type="Gene3D" id="1.20.1720.10">
    <property type="entry name" value="Multidrug resistance protein D"/>
    <property type="match status" value="1"/>
</dbReference>
<dbReference type="OrthoDB" id="5086884at2759"/>
<evidence type="ECO:0000256" key="2">
    <source>
        <dbReference type="ARBA" id="ARBA00022692"/>
    </source>
</evidence>
<feature type="transmembrane region" description="Helical" evidence="5">
    <location>
        <begin position="365"/>
        <end position="384"/>
    </location>
</feature>
<feature type="domain" description="Major facilitator superfamily (MFS) profile" evidence="6">
    <location>
        <begin position="38"/>
        <end position="490"/>
    </location>
</feature>
<dbReference type="PANTHER" id="PTHR42718:SF11">
    <property type="entry name" value="MAJOR FACILITATOR SUPERFAMILY (MFS) PROFILE DOMAIN-CONTAINING PROTEIN"/>
    <property type="match status" value="1"/>
</dbReference>
<evidence type="ECO:0000259" key="6">
    <source>
        <dbReference type="PROSITE" id="PS50850"/>
    </source>
</evidence>
<feature type="transmembrane region" description="Helical" evidence="5">
    <location>
        <begin position="195"/>
        <end position="215"/>
    </location>
</feature>
<comment type="subcellular location">
    <subcellularLocation>
        <location evidence="1">Membrane</location>
        <topology evidence="1">Multi-pass membrane protein</topology>
    </subcellularLocation>
</comment>
<feature type="transmembrane region" description="Helical" evidence="5">
    <location>
        <begin position="337"/>
        <end position="358"/>
    </location>
</feature>
<dbReference type="GO" id="GO:0016020">
    <property type="term" value="C:membrane"/>
    <property type="evidence" value="ECO:0007669"/>
    <property type="project" value="UniProtKB-SubCell"/>
</dbReference>
<name>A0A2H4SUN1_CORMI</name>
<gene>
    <name evidence="7" type="ORF">A9K55_000970</name>
</gene>
<dbReference type="InterPro" id="IPR011701">
    <property type="entry name" value="MFS"/>
</dbReference>
<evidence type="ECO:0000256" key="3">
    <source>
        <dbReference type="ARBA" id="ARBA00022989"/>
    </source>
</evidence>
<feature type="transmembrane region" description="Helical" evidence="5">
    <location>
        <begin position="427"/>
        <end position="446"/>
    </location>
</feature>
<dbReference type="GO" id="GO:0022857">
    <property type="term" value="F:transmembrane transporter activity"/>
    <property type="evidence" value="ECO:0007669"/>
    <property type="project" value="InterPro"/>
</dbReference>
<feature type="transmembrane region" description="Helical" evidence="5">
    <location>
        <begin position="390"/>
        <end position="415"/>
    </location>
</feature>
<evidence type="ECO:0000313" key="8">
    <source>
        <dbReference type="Proteomes" id="UP000323067"/>
    </source>
</evidence>
<dbReference type="VEuPathDB" id="FungiDB:A9K55_000970"/>
<keyword evidence="3 5" id="KW-1133">Transmembrane helix</keyword>
<protein>
    <submittedName>
        <fullName evidence="7">Efflux pump antibiotic resistance</fullName>
    </submittedName>
</protein>
<dbReference type="Gene3D" id="1.20.1250.20">
    <property type="entry name" value="MFS general substrate transporter like domains"/>
    <property type="match status" value="1"/>
</dbReference>
<dbReference type="EMBL" id="CP023327">
    <property type="protein sequence ID" value="ATY66821.1"/>
    <property type="molecule type" value="Genomic_DNA"/>
</dbReference>
<feature type="transmembrane region" description="Helical" evidence="5">
    <location>
        <begin position="303"/>
        <end position="325"/>
    </location>
</feature>
<dbReference type="SUPFAM" id="SSF103473">
    <property type="entry name" value="MFS general substrate transporter"/>
    <property type="match status" value="1"/>
</dbReference>
<evidence type="ECO:0000256" key="5">
    <source>
        <dbReference type="SAM" id="Phobius"/>
    </source>
</evidence>
<feature type="transmembrane region" description="Helical" evidence="5">
    <location>
        <begin position="227"/>
        <end position="249"/>
    </location>
</feature>
<feature type="transmembrane region" description="Helical" evidence="5">
    <location>
        <begin position="164"/>
        <end position="183"/>
    </location>
</feature>
<dbReference type="InterPro" id="IPR020846">
    <property type="entry name" value="MFS_dom"/>
</dbReference>
<feature type="transmembrane region" description="Helical" evidence="5">
    <location>
        <begin position="34"/>
        <end position="55"/>
    </location>
</feature>
<feature type="transmembrane region" description="Helical" evidence="5">
    <location>
        <begin position="261"/>
        <end position="282"/>
    </location>
</feature>
<accession>A0A2H4SUN1</accession>
<evidence type="ECO:0000313" key="7">
    <source>
        <dbReference type="EMBL" id="ATY66821.1"/>
    </source>
</evidence>
<dbReference type="PROSITE" id="PS50850">
    <property type="entry name" value="MFS"/>
    <property type="match status" value="1"/>
</dbReference>
<keyword evidence="2 5" id="KW-0812">Transmembrane</keyword>
<proteinExistence type="predicted"/>
<feature type="transmembrane region" description="Helical" evidence="5">
    <location>
        <begin position="127"/>
        <end position="152"/>
    </location>
</feature>